<dbReference type="Proteomes" id="UP000830729">
    <property type="component" value="Chromosome"/>
</dbReference>
<dbReference type="EMBL" id="CP096659">
    <property type="protein sequence ID" value="UPV76199.1"/>
    <property type="molecule type" value="Genomic_DNA"/>
</dbReference>
<dbReference type="GeneID" id="72185361"/>
<accession>A0A8U0HZ83</accession>
<gene>
    <name evidence="1" type="ORF">M0R89_09140</name>
</gene>
<dbReference type="RefSeq" id="WP_248652232.1">
    <property type="nucleotide sequence ID" value="NZ_CP096659.1"/>
</dbReference>
<evidence type="ECO:0000313" key="1">
    <source>
        <dbReference type="EMBL" id="UPV76199.1"/>
    </source>
</evidence>
<dbReference type="KEGG" id="halx:M0R89_09140"/>
<sequence>MTNMSLNLKGMELLAIQYLLDGKNSAYGYKFELVGLDKADFSGSRDEQMLDTRLVQEAEEAGNLRKVKFYVTHEDSPKRTRAIQLNFFEDGHVTSTSEVRPSEFDEIVNAISIAKSYSPYLNSLNDLLKDYIHELELDAQRKKHKKRVNHAFDELLSSELDISNDAVIESHMHKMIFANIGIHLYEIAREQEDLVFDDDSVPYFWPDKVKEFFTLYAQYNIPEVGEREYMFMASKLKQIIDEWVEKDDSETLNGAMGLLQTFIEKYDLQS</sequence>
<proteinExistence type="predicted"/>
<dbReference type="AlphaFoldDB" id="A0A8U0HZ83"/>
<protein>
    <submittedName>
        <fullName evidence="1">Uncharacterized protein</fullName>
    </submittedName>
</protein>
<keyword evidence="2" id="KW-1185">Reference proteome</keyword>
<name>A0A8U0HZ83_9EURY</name>
<organism evidence="1 2">
    <name type="scientific">Halorussus limi</name>
    <dbReference type="NCBI Taxonomy" id="2938695"/>
    <lineage>
        <taxon>Archaea</taxon>
        <taxon>Methanobacteriati</taxon>
        <taxon>Methanobacteriota</taxon>
        <taxon>Stenosarchaea group</taxon>
        <taxon>Halobacteria</taxon>
        <taxon>Halobacteriales</taxon>
        <taxon>Haladaptataceae</taxon>
        <taxon>Halorussus</taxon>
    </lineage>
</organism>
<evidence type="ECO:0000313" key="2">
    <source>
        <dbReference type="Proteomes" id="UP000830729"/>
    </source>
</evidence>
<reference evidence="1 2" key="1">
    <citation type="submission" date="2022-04" db="EMBL/GenBank/DDBJ databases">
        <title>Diverse halophilic archaea isolated from saline environments.</title>
        <authorList>
            <person name="Cui H.-L."/>
        </authorList>
    </citation>
    <scope>NUCLEOTIDE SEQUENCE [LARGE SCALE GENOMIC DNA]</scope>
    <source>
        <strain evidence="1 2">XZYJT49</strain>
    </source>
</reference>